<evidence type="ECO:0000313" key="1">
    <source>
        <dbReference type="EMBL" id="EMD31041.1"/>
    </source>
</evidence>
<proteinExistence type="predicted"/>
<name>M2QWZ1_CERS8</name>
<reference evidence="1 2" key="1">
    <citation type="journal article" date="2012" name="Proc. Natl. Acad. Sci. U.S.A.">
        <title>Comparative genomics of Ceriporiopsis subvermispora and Phanerochaete chrysosporium provide insight into selective ligninolysis.</title>
        <authorList>
            <person name="Fernandez-Fueyo E."/>
            <person name="Ruiz-Duenas F.J."/>
            <person name="Ferreira P."/>
            <person name="Floudas D."/>
            <person name="Hibbett D.S."/>
            <person name="Canessa P."/>
            <person name="Larrondo L.F."/>
            <person name="James T.Y."/>
            <person name="Seelenfreund D."/>
            <person name="Lobos S."/>
            <person name="Polanco R."/>
            <person name="Tello M."/>
            <person name="Honda Y."/>
            <person name="Watanabe T."/>
            <person name="Watanabe T."/>
            <person name="Ryu J.S."/>
            <person name="Kubicek C.P."/>
            <person name="Schmoll M."/>
            <person name="Gaskell J."/>
            <person name="Hammel K.E."/>
            <person name="St John F.J."/>
            <person name="Vanden Wymelenberg A."/>
            <person name="Sabat G."/>
            <person name="Splinter BonDurant S."/>
            <person name="Syed K."/>
            <person name="Yadav J.S."/>
            <person name="Doddapaneni H."/>
            <person name="Subramanian V."/>
            <person name="Lavin J.L."/>
            <person name="Oguiza J.A."/>
            <person name="Perez G."/>
            <person name="Pisabarro A.G."/>
            <person name="Ramirez L."/>
            <person name="Santoyo F."/>
            <person name="Master E."/>
            <person name="Coutinho P.M."/>
            <person name="Henrissat B."/>
            <person name="Lombard V."/>
            <person name="Magnuson J.K."/>
            <person name="Kuees U."/>
            <person name="Hori C."/>
            <person name="Igarashi K."/>
            <person name="Samejima M."/>
            <person name="Held B.W."/>
            <person name="Barry K.W."/>
            <person name="LaButti K.M."/>
            <person name="Lapidus A."/>
            <person name="Lindquist E.A."/>
            <person name="Lucas S.M."/>
            <person name="Riley R."/>
            <person name="Salamov A.A."/>
            <person name="Hoffmeister D."/>
            <person name="Schwenk D."/>
            <person name="Hadar Y."/>
            <person name="Yarden O."/>
            <person name="de Vries R.P."/>
            <person name="Wiebenga A."/>
            <person name="Stenlid J."/>
            <person name="Eastwood D."/>
            <person name="Grigoriev I.V."/>
            <person name="Berka R.M."/>
            <person name="Blanchette R.A."/>
            <person name="Kersten P."/>
            <person name="Martinez A.T."/>
            <person name="Vicuna R."/>
            <person name="Cullen D."/>
        </authorList>
    </citation>
    <scope>NUCLEOTIDE SEQUENCE [LARGE SCALE GENOMIC DNA]</scope>
    <source>
        <strain evidence="1 2">B</strain>
    </source>
</reference>
<organism evidence="1 2">
    <name type="scientific">Ceriporiopsis subvermispora (strain B)</name>
    <name type="common">White-rot fungus</name>
    <name type="synonym">Gelatoporia subvermispora</name>
    <dbReference type="NCBI Taxonomy" id="914234"/>
    <lineage>
        <taxon>Eukaryota</taxon>
        <taxon>Fungi</taxon>
        <taxon>Dikarya</taxon>
        <taxon>Basidiomycota</taxon>
        <taxon>Agaricomycotina</taxon>
        <taxon>Agaricomycetes</taxon>
        <taxon>Polyporales</taxon>
        <taxon>Gelatoporiaceae</taxon>
        <taxon>Gelatoporia</taxon>
    </lineage>
</organism>
<dbReference type="AlphaFoldDB" id="M2QWZ1"/>
<sequence length="242" mass="26456">MCARWRYFFAASHKRLFAYSVYNTFILHFREWSSSCAPVPVSYPGQSMTAKAGQSSGVAVLRTRLRAMPNAPVRGARYASWHAIKSRRRERVTGLRRAPPGRARLVGMPDQNARIHATRARSPELGTSFRVCDDGLACSCSTETSTSAVVLGAEEYSKPPNRLRAASRAPHPALRTHRRRWRGIEAYSLFDMVWGTSLLPCSATDGMGGLDSSGRGSTLGEVACDPGRSPHSALKTIVSVSS</sequence>
<accession>M2QWZ1</accession>
<evidence type="ECO:0000313" key="2">
    <source>
        <dbReference type="Proteomes" id="UP000016930"/>
    </source>
</evidence>
<dbReference type="EMBL" id="KB445825">
    <property type="protein sequence ID" value="EMD31041.1"/>
    <property type="molecule type" value="Genomic_DNA"/>
</dbReference>
<dbReference type="Proteomes" id="UP000016930">
    <property type="component" value="Unassembled WGS sequence"/>
</dbReference>
<protein>
    <submittedName>
        <fullName evidence="1">Uncharacterized protein</fullName>
    </submittedName>
</protein>
<dbReference type="HOGENOM" id="CLU_1147075_0_0_1"/>
<gene>
    <name evidence="1" type="ORF">CERSUDRAFT_78464</name>
</gene>
<keyword evidence="2" id="KW-1185">Reference proteome</keyword>